<accession>A0A562TFJ6</accession>
<dbReference type="InterPro" id="IPR029045">
    <property type="entry name" value="ClpP/crotonase-like_dom_sf"/>
</dbReference>
<dbReference type="InterPro" id="IPR005151">
    <property type="entry name" value="Tail-specific_protease"/>
</dbReference>
<dbReference type="Gene3D" id="2.30.42.10">
    <property type="match status" value="1"/>
</dbReference>
<dbReference type="OrthoDB" id="7168509at2"/>
<dbReference type="Proteomes" id="UP000316778">
    <property type="component" value="Unassembled WGS sequence"/>
</dbReference>
<gene>
    <name evidence="3" type="ORF">LX66_1130</name>
</gene>
<protein>
    <submittedName>
        <fullName evidence="3">Peptidase S41-like protein</fullName>
    </submittedName>
</protein>
<dbReference type="EMBL" id="VLLG01000002">
    <property type="protein sequence ID" value="TWI91750.1"/>
    <property type="molecule type" value="Genomic_DNA"/>
</dbReference>
<proteinExistence type="predicted"/>
<organism evidence="3 4">
    <name type="scientific">Chitinophaga japonensis</name>
    <name type="common">Flexibacter japonensis</name>
    <dbReference type="NCBI Taxonomy" id="104662"/>
    <lineage>
        <taxon>Bacteria</taxon>
        <taxon>Pseudomonadati</taxon>
        <taxon>Bacteroidota</taxon>
        <taxon>Chitinophagia</taxon>
        <taxon>Chitinophagales</taxon>
        <taxon>Chitinophagaceae</taxon>
        <taxon>Chitinophaga</taxon>
    </lineage>
</organism>
<reference evidence="3 4" key="1">
    <citation type="journal article" date="2013" name="Stand. Genomic Sci.">
        <title>Genomic Encyclopedia of Type Strains, Phase I: The one thousand microbial genomes (KMG-I) project.</title>
        <authorList>
            <person name="Kyrpides N.C."/>
            <person name="Woyke T."/>
            <person name="Eisen J.A."/>
            <person name="Garrity G."/>
            <person name="Lilburn T.G."/>
            <person name="Beck B.J."/>
            <person name="Whitman W.B."/>
            <person name="Hugenholtz P."/>
            <person name="Klenk H.P."/>
        </authorList>
    </citation>
    <scope>NUCLEOTIDE SEQUENCE [LARGE SCALE GENOMIC DNA]</scope>
    <source>
        <strain evidence="3 4">DSM 13484</strain>
    </source>
</reference>
<dbReference type="Pfam" id="PF03572">
    <property type="entry name" value="Peptidase_S41"/>
    <property type="match status" value="1"/>
</dbReference>
<dbReference type="GO" id="GO:0030288">
    <property type="term" value="C:outer membrane-bounded periplasmic space"/>
    <property type="evidence" value="ECO:0007669"/>
    <property type="project" value="TreeGrafter"/>
</dbReference>
<dbReference type="PANTHER" id="PTHR32060">
    <property type="entry name" value="TAIL-SPECIFIC PROTEASE"/>
    <property type="match status" value="1"/>
</dbReference>
<dbReference type="GO" id="GO:0004175">
    <property type="term" value="F:endopeptidase activity"/>
    <property type="evidence" value="ECO:0007669"/>
    <property type="project" value="TreeGrafter"/>
</dbReference>
<keyword evidence="1" id="KW-0732">Signal</keyword>
<dbReference type="PANTHER" id="PTHR32060:SF30">
    <property type="entry name" value="CARBOXY-TERMINAL PROCESSING PROTEASE CTPA"/>
    <property type="match status" value="1"/>
</dbReference>
<evidence type="ECO:0000313" key="3">
    <source>
        <dbReference type="EMBL" id="TWI91750.1"/>
    </source>
</evidence>
<name>A0A562TFJ6_CHIJA</name>
<sequence>MFTICRKTAWAAAICLFILGACKKDHGPDITPITDDTGKPTVNDSMYFIFKDEYLWNDVIPDSATFKPNSYSNLNDMFNALISYKRNARGEYMDKYGFLDNGAVAGEIGEGIAGDFGLEIDYNTANDLRVIYVYEGSPAYQQGIRRTWQITAINGNSNLTYDGSQGVNVTRIRNAVYYSDNVTLTLKKPDGNSTTVTLNTASYNINPVLHYSTLNLGSRKVGYLVFNTFIALDKAQPKIDAAFDKFISDGITDLVVDFRYNGGGSVETAEYLANLIAPAAVGSGKTTLMYKETFNADLTNHQYSRYLANKKVPGYNLSWGDVFDDWVDNPDFYFDKQKSLDISSVAFIGSYSTASASELVINILQPYMNVELVGDTTYGKPVGFVGITIGGYDMYAVSIWSKNAQNNGDYFDGMFPTDAPVADNERYEDYSKDWGSTSEIYLRRALRALGIPESELGRRAPGTESLRKLMNRNPMPDLHFKGMIETRRSRLR</sequence>
<keyword evidence="4" id="KW-1185">Reference proteome</keyword>
<dbReference type="SUPFAM" id="SSF52096">
    <property type="entry name" value="ClpP/crotonase"/>
    <property type="match status" value="1"/>
</dbReference>
<evidence type="ECO:0000259" key="2">
    <source>
        <dbReference type="Pfam" id="PF03572"/>
    </source>
</evidence>
<dbReference type="AlphaFoldDB" id="A0A562TFJ6"/>
<dbReference type="Gene3D" id="3.90.226.10">
    <property type="entry name" value="2-enoyl-CoA Hydratase, Chain A, domain 1"/>
    <property type="match status" value="1"/>
</dbReference>
<dbReference type="RefSeq" id="WP_145710888.1">
    <property type="nucleotide sequence ID" value="NZ_BAAAFY010000001.1"/>
</dbReference>
<dbReference type="Gene3D" id="3.30.750.170">
    <property type="match status" value="1"/>
</dbReference>
<dbReference type="SUPFAM" id="SSF50156">
    <property type="entry name" value="PDZ domain-like"/>
    <property type="match status" value="1"/>
</dbReference>
<dbReference type="GO" id="GO:0007165">
    <property type="term" value="P:signal transduction"/>
    <property type="evidence" value="ECO:0007669"/>
    <property type="project" value="TreeGrafter"/>
</dbReference>
<feature type="domain" description="Tail specific protease" evidence="2">
    <location>
        <begin position="220"/>
        <end position="384"/>
    </location>
</feature>
<evidence type="ECO:0000256" key="1">
    <source>
        <dbReference type="SAM" id="SignalP"/>
    </source>
</evidence>
<comment type="caution">
    <text evidence="3">The sequence shown here is derived from an EMBL/GenBank/DDBJ whole genome shotgun (WGS) entry which is preliminary data.</text>
</comment>
<feature type="chain" id="PRO_5022026321" evidence="1">
    <location>
        <begin position="24"/>
        <end position="492"/>
    </location>
</feature>
<dbReference type="GO" id="GO:0006508">
    <property type="term" value="P:proteolysis"/>
    <property type="evidence" value="ECO:0007669"/>
    <property type="project" value="InterPro"/>
</dbReference>
<dbReference type="PROSITE" id="PS51257">
    <property type="entry name" value="PROKAR_LIPOPROTEIN"/>
    <property type="match status" value="1"/>
</dbReference>
<dbReference type="GO" id="GO:0008236">
    <property type="term" value="F:serine-type peptidase activity"/>
    <property type="evidence" value="ECO:0007669"/>
    <property type="project" value="InterPro"/>
</dbReference>
<dbReference type="InterPro" id="IPR036034">
    <property type="entry name" value="PDZ_sf"/>
</dbReference>
<evidence type="ECO:0000313" key="4">
    <source>
        <dbReference type="Proteomes" id="UP000316778"/>
    </source>
</evidence>
<feature type="signal peptide" evidence="1">
    <location>
        <begin position="1"/>
        <end position="23"/>
    </location>
</feature>